<feature type="region of interest" description="Disordered" evidence="10">
    <location>
        <begin position="331"/>
        <end position="353"/>
    </location>
</feature>
<dbReference type="PANTHER" id="PTHR31576:SF2">
    <property type="entry name" value="TATA BOX-BINDING PROTEIN-ASSOCIATED FACTOR RNA POLYMERASE I SUBUNIT B"/>
    <property type="match status" value="1"/>
</dbReference>
<evidence type="ECO:0000256" key="2">
    <source>
        <dbReference type="ARBA" id="ARBA00006899"/>
    </source>
</evidence>
<evidence type="ECO:0000256" key="1">
    <source>
        <dbReference type="ARBA" id="ARBA00004604"/>
    </source>
</evidence>
<dbReference type="GO" id="GO:0070860">
    <property type="term" value="C:RNA polymerase I core factor complex"/>
    <property type="evidence" value="ECO:0007669"/>
    <property type="project" value="InterPro"/>
</dbReference>
<evidence type="ECO:0000259" key="11">
    <source>
        <dbReference type="Pfam" id="PF20644"/>
    </source>
</evidence>
<dbReference type="GO" id="GO:0042790">
    <property type="term" value="P:nucleolar large rRNA transcription by RNA polymerase I"/>
    <property type="evidence" value="ECO:0007669"/>
    <property type="project" value="TreeGrafter"/>
</dbReference>
<keyword evidence="9" id="KW-0539">Nucleus</keyword>
<name>A0AAF0JAW5_9BASI</name>
<evidence type="ECO:0000313" key="13">
    <source>
        <dbReference type="EMBL" id="WFD40272.1"/>
    </source>
</evidence>
<comment type="similarity">
    <text evidence="2">Belongs to the RRN7/TAF1B family.</text>
</comment>
<organism evidence="13 14">
    <name type="scientific">Malassezia japonica</name>
    <dbReference type="NCBI Taxonomy" id="223818"/>
    <lineage>
        <taxon>Eukaryota</taxon>
        <taxon>Fungi</taxon>
        <taxon>Dikarya</taxon>
        <taxon>Basidiomycota</taxon>
        <taxon>Ustilaginomycotina</taxon>
        <taxon>Malasseziomycetes</taxon>
        <taxon>Malasseziales</taxon>
        <taxon>Malasseziaceae</taxon>
        <taxon>Malassezia</taxon>
    </lineage>
</organism>
<dbReference type="PANTHER" id="PTHR31576">
    <property type="entry name" value="TATA BOX-BINDING PROTEIN-ASSOCIATED FACTOR RNA POLYMERASE I SUBUNIT B"/>
    <property type="match status" value="1"/>
</dbReference>
<feature type="domain" description="Rrn7/TAF1B N-terminal cyclin" evidence="11">
    <location>
        <begin position="118"/>
        <end position="238"/>
    </location>
</feature>
<reference evidence="13" key="1">
    <citation type="submission" date="2023-03" db="EMBL/GenBank/DDBJ databases">
        <title>Mating type loci evolution in Malassezia.</title>
        <authorList>
            <person name="Coelho M.A."/>
        </authorList>
    </citation>
    <scope>NUCLEOTIDE SEQUENCE</scope>
    <source>
        <strain evidence="13">CBS 9431</strain>
    </source>
</reference>
<keyword evidence="7" id="KW-0238">DNA-binding</keyword>
<dbReference type="Pfam" id="PF20644">
    <property type="entry name" value="Rrn7_cyclin_N"/>
    <property type="match status" value="1"/>
</dbReference>
<evidence type="ECO:0000256" key="3">
    <source>
        <dbReference type="ARBA" id="ARBA00022723"/>
    </source>
</evidence>
<dbReference type="Pfam" id="PF20645">
    <property type="entry name" value="Rrn7_cyclin_C"/>
    <property type="match status" value="1"/>
</dbReference>
<dbReference type="RefSeq" id="XP_060123169.1">
    <property type="nucleotide sequence ID" value="XM_060267186.1"/>
</dbReference>
<dbReference type="GeneID" id="85226909"/>
<dbReference type="Proteomes" id="UP001217754">
    <property type="component" value="Chromosome 6"/>
</dbReference>
<evidence type="ECO:0000256" key="10">
    <source>
        <dbReference type="SAM" id="MobiDB-lite"/>
    </source>
</evidence>
<evidence type="ECO:0000256" key="5">
    <source>
        <dbReference type="ARBA" id="ARBA00022833"/>
    </source>
</evidence>
<evidence type="ECO:0000256" key="7">
    <source>
        <dbReference type="ARBA" id="ARBA00023125"/>
    </source>
</evidence>
<keyword evidence="6" id="KW-0805">Transcription regulation</keyword>
<keyword evidence="14" id="KW-1185">Reference proteome</keyword>
<evidence type="ECO:0008006" key="15">
    <source>
        <dbReference type="Google" id="ProtNLM"/>
    </source>
</evidence>
<evidence type="ECO:0000313" key="14">
    <source>
        <dbReference type="Proteomes" id="UP001217754"/>
    </source>
</evidence>
<sequence>MPERRRRCAQCGSTRFRLLAAQLVCAAGHIQRDFRVEAAHDEDGFGTQITTRARTVHRASQREAAHAERRRRQLHARRVARGRTPLVVPGSAEHAALDDRDSAYLYGPRATFALVEAFQLMLRAQIAAVQQLYHVEIEGAAREVWALHVSSASLPAAPYDAARREKRASPPRPMYRVGRQRYVDDAPRAHLETVSLRSTVAVVYLALVLRRVPVTLGELREHIQAGSLPFLHAARRLPAALVDSLSYSDLSYAGLDSEVVPSVMELHRRAGDIATRLHLDNGLVFPEVNAAPILQRLVHRMLLPAPMYVGAKALLSFLHIDMHVRNVSVKLPRARSRSRDSDTSDAEGEPSVTSYSRNAAIPRCVMLMAALLVMAKLQWGLDGQPRSAAPRELHGAVAHAGAPPFHAWLETLQTSVANGPFCPWDTETDVLGLSDTQVDAYLDFFEKEFAAGHVPSSMSHARRDGIADLLSFGDERGQGAVDRAAIRAEQRARHAALRAALYAAPAHDAGTLEAGEAYPVYAHDPSGTLPRDFLHVVHAANRVLGLDTGPVPQFQGTEVKHARDQEILLDTVMQLDEALLMTLQRKRNARGK</sequence>
<evidence type="ECO:0000256" key="9">
    <source>
        <dbReference type="ARBA" id="ARBA00023242"/>
    </source>
</evidence>
<comment type="subcellular location">
    <subcellularLocation>
        <location evidence="1">Nucleus</location>
        <location evidence="1">Nucleolus</location>
    </subcellularLocation>
</comment>
<dbReference type="InterPro" id="IPR048538">
    <property type="entry name" value="Rrn7_cyclin_C"/>
</dbReference>
<dbReference type="EMBL" id="CP119963">
    <property type="protein sequence ID" value="WFD40272.1"/>
    <property type="molecule type" value="Genomic_DNA"/>
</dbReference>
<keyword evidence="8" id="KW-0804">Transcription</keyword>
<dbReference type="GO" id="GO:0001164">
    <property type="term" value="F:RNA polymerase I core promoter sequence-specific DNA binding"/>
    <property type="evidence" value="ECO:0007669"/>
    <property type="project" value="InterPro"/>
</dbReference>
<keyword evidence="5" id="KW-0862">Zinc</keyword>
<evidence type="ECO:0000256" key="8">
    <source>
        <dbReference type="ARBA" id="ARBA00023163"/>
    </source>
</evidence>
<dbReference type="InterPro" id="IPR048540">
    <property type="entry name" value="Rrn7_cyclin_N"/>
</dbReference>
<protein>
    <recommendedName>
        <fullName evidence="15">RNA polymerase I-specific transcription initiation factor rrn7</fullName>
    </recommendedName>
</protein>
<dbReference type="GO" id="GO:0008270">
    <property type="term" value="F:zinc ion binding"/>
    <property type="evidence" value="ECO:0007669"/>
    <property type="project" value="UniProtKB-KW"/>
</dbReference>
<keyword evidence="3" id="KW-0479">Metal-binding</keyword>
<accession>A0AAF0JAW5</accession>
<keyword evidence="4" id="KW-0863">Zinc-finger</keyword>
<evidence type="ECO:0000259" key="12">
    <source>
        <dbReference type="Pfam" id="PF20645"/>
    </source>
</evidence>
<gene>
    <name evidence="13" type="ORF">MJAP1_003258</name>
</gene>
<proteinExistence type="inferred from homology"/>
<feature type="domain" description="Rrn7/TAF1B C-terminal cyclin" evidence="12">
    <location>
        <begin position="260"/>
        <end position="449"/>
    </location>
</feature>
<evidence type="ECO:0000256" key="4">
    <source>
        <dbReference type="ARBA" id="ARBA00022771"/>
    </source>
</evidence>
<evidence type="ECO:0000256" key="6">
    <source>
        <dbReference type="ARBA" id="ARBA00023015"/>
    </source>
</evidence>
<dbReference type="AlphaFoldDB" id="A0AAF0JAW5"/>
<dbReference type="InterPro" id="IPR033599">
    <property type="entry name" value="TAF1B/Rrn7"/>
</dbReference>